<dbReference type="PANTHER" id="PTHR35791:SF1">
    <property type="entry name" value="UPF0754 MEMBRANE PROTEIN YHEB"/>
    <property type="match status" value="1"/>
</dbReference>
<evidence type="ECO:0000313" key="2">
    <source>
        <dbReference type="EMBL" id="KAL3756795.1"/>
    </source>
</evidence>
<organism evidence="2 3">
    <name type="scientific">Discostella pseudostelligera</name>
    <dbReference type="NCBI Taxonomy" id="259834"/>
    <lineage>
        <taxon>Eukaryota</taxon>
        <taxon>Sar</taxon>
        <taxon>Stramenopiles</taxon>
        <taxon>Ochrophyta</taxon>
        <taxon>Bacillariophyta</taxon>
        <taxon>Coscinodiscophyceae</taxon>
        <taxon>Thalassiosirophycidae</taxon>
        <taxon>Stephanodiscales</taxon>
        <taxon>Stephanodiscaceae</taxon>
        <taxon>Discostella</taxon>
    </lineage>
</organism>
<dbReference type="AlphaFoldDB" id="A0ABD3M8F2"/>
<keyword evidence="1" id="KW-0472">Membrane</keyword>
<dbReference type="Proteomes" id="UP001530293">
    <property type="component" value="Unassembled WGS sequence"/>
</dbReference>
<gene>
    <name evidence="2" type="ORF">ACHAWU_000437</name>
</gene>
<feature type="transmembrane region" description="Helical" evidence="1">
    <location>
        <begin position="199"/>
        <end position="217"/>
    </location>
</feature>
<proteinExistence type="predicted"/>
<evidence type="ECO:0008006" key="4">
    <source>
        <dbReference type="Google" id="ProtNLM"/>
    </source>
</evidence>
<evidence type="ECO:0000256" key="1">
    <source>
        <dbReference type="SAM" id="Phobius"/>
    </source>
</evidence>
<protein>
    <recommendedName>
        <fullName evidence="4">DUF445 domain-containing protein</fullName>
    </recommendedName>
</protein>
<keyword evidence="3" id="KW-1185">Reference proteome</keyword>
<evidence type="ECO:0000313" key="3">
    <source>
        <dbReference type="Proteomes" id="UP001530293"/>
    </source>
</evidence>
<keyword evidence="1" id="KW-1133">Transmembrane helix</keyword>
<accession>A0ABD3M8F2</accession>
<sequence>MGYGVGDYELWYYLIQPAIAGFIGYITNVLALEMTFRPIEFFGPELFRIPGQPWGLFGWQGIIPAKAEKMASVCFELMTTKLLNLKEIFDRLEPAKFSQVMEDALLLMLDTIVNEVAMKYMPKVWSSLPKEVKDEVVVIMNIESEQFMETFMEEVKTHIDDVLDVKQMTVQACVREKKLVNKIFLECGDKEFTFIRRSGFYFGFLFGLVQMGIFFVYDEAWVLPVAGFMVGWLTNWLALKVIFRPLHPHKFGPITIHGIFLKRQKEVSETFARVNCVEILHTKAIWETILNGPLSPNFFAMLRAHSIVFTEKLVGGMKPFAITAMGSKRFAEMKEEIAQKIADNLPAIMPHSYQYTTDALDMERTIRERMQRLSYAEFEGVLHPAFEEDEIILILVGGVLGLIVGIIQVIVFY</sequence>
<keyword evidence="1" id="KW-0812">Transmembrane</keyword>
<name>A0ABD3M8F2_9STRA</name>
<feature type="transmembrane region" description="Helical" evidence="1">
    <location>
        <begin position="12"/>
        <end position="32"/>
    </location>
</feature>
<feature type="transmembrane region" description="Helical" evidence="1">
    <location>
        <begin position="391"/>
        <end position="412"/>
    </location>
</feature>
<dbReference type="EMBL" id="JALLBG020000291">
    <property type="protein sequence ID" value="KAL3756795.1"/>
    <property type="molecule type" value="Genomic_DNA"/>
</dbReference>
<comment type="caution">
    <text evidence="2">The sequence shown here is derived from an EMBL/GenBank/DDBJ whole genome shotgun (WGS) entry which is preliminary data.</text>
</comment>
<reference evidence="2 3" key="1">
    <citation type="submission" date="2024-10" db="EMBL/GenBank/DDBJ databases">
        <title>Updated reference genomes for cyclostephanoid diatoms.</title>
        <authorList>
            <person name="Roberts W.R."/>
            <person name="Alverson A.J."/>
        </authorList>
    </citation>
    <scope>NUCLEOTIDE SEQUENCE [LARGE SCALE GENOMIC DNA]</scope>
    <source>
        <strain evidence="2 3">AJA232-27</strain>
    </source>
</reference>
<feature type="transmembrane region" description="Helical" evidence="1">
    <location>
        <begin position="223"/>
        <end position="243"/>
    </location>
</feature>
<dbReference type="PANTHER" id="PTHR35791">
    <property type="entry name" value="UPF0754 MEMBRANE PROTEIN YHEB"/>
    <property type="match status" value="1"/>
</dbReference>